<keyword evidence="3" id="KW-0813">Transport</keyword>
<keyword evidence="7 9" id="KW-1133">Transmembrane helix</keyword>
<feature type="transmembrane region" description="Helical" evidence="9">
    <location>
        <begin position="236"/>
        <end position="259"/>
    </location>
</feature>
<dbReference type="NCBIfam" id="TIGR00905">
    <property type="entry name" value="2A0302"/>
    <property type="match status" value="1"/>
</dbReference>
<dbReference type="GO" id="GO:0006865">
    <property type="term" value="P:amino acid transport"/>
    <property type="evidence" value="ECO:0007669"/>
    <property type="project" value="UniProtKB-KW"/>
</dbReference>
<dbReference type="GO" id="GO:0005886">
    <property type="term" value="C:plasma membrane"/>
    <property type="evidence" value="ECO:0007669"/>
    <property type="project" value="UniProtKB-SubCell"/>
</dbReference>
<keyword evidence="5 9" id="KW-0812">Transmembrane</keyword>
<comment type="subcellular location">
    <subcellularLocation>
        <location evidence="1">Cell membrane</location>
        <topology evidence="1">Multi-pass membrane protein</topology>
    </subcellularLocation>
</comment>
<evidence type="ECO:0000313" key="13">
    <source>
        <dbReference type="Proteomes" id="UP000663464"/>
    </source>
</evidence>
<dbReference type="PIRSF" id="PIRSF006060">
    <property type="entry name" value="AA_transporter"/>
    <property type="match status" value="1"/>
</dbReference>
<gene>
    <name evidence="10" type="ORF">EXM69_18950</name>
    <name evidence="11" type="ORF">JQS73_08760</name>
</gene>
<dbReference type="InterPro" id="IPR004754">
    <property type="entry name" value="Amino_acid_antiprt"/>
</dbReference>
<protein>
    <submittedName>
        <fullName evidence="10">Amino acid permease</fullName>
    </submittedName>
</protein>
<proteinExistence type="inferred from homology"/>
<feature type="transmembrane region" description="Helical" evidence="9">
    <location>
        <begin position="125"/>
        <end position="142"/>
    </location>
</feature>
<dbReference type="InterPro" id="IPR050367">
    <property type="entry name" value="APC_superfamily"/>
</dbReference>
<evidence type="ECO:0000256" key="8">
    <source>
        <dbReference type="ARBA" id="ARBA00023136"/>
    </source>
</evidence>
<accession>A0A0A2HJH9</accession>
<dbReference type="EMBL" id="SGKC01000061">
    <property type="protein sequence ID" value="NEZ93959.1"/>
    <property type="molecule type" value="Genomic_DNA"/>
</dbReference>
<name>A0A0A2HJH9_CLOBO</name>
<feature type="transmembrane region" description="Helical" evidence="9">
    <location>
        <begin position="12"/>
        <end position="31"/>
    </location>
</feature>
<dbReference type="GO" id="GO:0022857">
    <property type="term" value="F:transmembrane transporter activity"/>
    <property type="evidence" value="ECO:0007669"/>
    <property type="project" value="InterPro"/>
</dbReference>
<organism evidence="10 12">
    <name type="scientific">Clostridium botulinum</name>
    <dbReference type="NCBI Taxonomy" id="1491"/>
    <lineage>
        <taxon>Bacteria</taxon>
        <taxon>Bacillati</taxon>
        <taxon>Bacillota</taxon>
        <taxon>Clostridia</taxon>
        <taxon>Eubacteriales</taxon>
        <taxon>Clostridiaceae</taxon>
        <taxon>Clostridium</taxon>
    </lineage>
</organism>
<evidence type="ECO:0000313" key="12">
    <source>
        <dbReference type="Proteomes" id="UP000473887"/>
    </source>
</evidence>
<evidence type="ECO:0000256" key="6">
    <source>
        <dbReference type="ARBA" id="ARBA00022970"/>
    </source>
</evidence>
<dbReference type="EMBL" id="CP069280">
    <property type="protein sequence ID" value="QRI55172.1"/>
    <property type="molecule type" value="Genomic_DNA"/>
</dbReference>
<evidence type="ECO:0000256" key="9">
    <source>
        <dbReference type="SAM" id="Phobius"/>
    </source>
</evidence>
<reference evidence="11 13" key="1">
    <citation type="journal article" date="2014" name="J. Infect. Dis.">
        <title>Molecular characterization of a novel botulinum neurotoxin type H gene.</title>
        <authorList>
            <person name="Dover N."/>
            <person name="Barash J.R."/>
            <person name="Hill K.K."/>
            <person name="Xie G."/>
            <person name="Arnon S.S."/>
        </authorList>
    </citation>
    <scope>NUCLEOTIDE SEQUENCE [LARGE SCALE GENOMIC DNA]</scope>
    <source>
        <strain evidence="11 13">IBCA10-7060</strain>
    </source>
</reference>
<feature type="transmembrane region" description="Helical" evidence="9">
    <location>
        <begin position="154"/>
        <end position="176"/>
    </location>
</feature>
<evidence type="ECO:0000256" key="5">
    <source>
        <dbReference type="ARBA" id="ARBA00022692"/>
    </source>
</evidence>
<keyword evidence="8 9" id="KW-0472">Membrane</keyword>
<evidence type="ECO:0000313" key="10">
    <source>
        <dbReference type="EMBL" id="NEZ93959.1"/>
    </source>
</evidence>
<dbReference type="Proteomes" id="UP000663464">
    <property type="component" value="Chromosome"/>
</dbReference>
<dbReference type="Pfam" id="PF13520">
    <property type="entry name" value="AA_permease_2"/>
    <property type="match status" value="1"/>
</dbReference>
<feature type="transmembrane region" description="Helical" evidence="9">
    <location>
        <begin position="205"/>
        <end position="224"/>
    </location>
</feature>
<evidence type="ECO:0000313" key="11">
    <source>
        <dbReference type="EMBL" id="QRI55172.1"/>
    </source>
</evidence>
<feature type="transmembrane region" description="Helical" evidence="9">
    <location>
        <begin position="359"/>
        <end position="383"/>
    </location>
</feature>
<dbReference type="PANTHER" id="PTHR42770:SF4">
    <property type="entry name" value="ARGININE_ORNITHINE ANTIPORTER-RELATED"/>
    <property type="match status" value="1"/>
</dbReference>
<comment type="similarity">
    <text evidence="2">Belongs to the amino acid-polyamine-organocation (APC) superfamily. Basic amino acid/polyamine antiporter (APA) (TC 2.A.3.2) family.</text>
</comment>
<evidence type="ECO:0000256" key="7">
    <source>
        <dbReference type="ARBA" id="ARBA00022989"/>
    </source>
</evidence>
<keyword evidence="6" id="KW-0029">Amino-acid transport</keyword>
<dbReference type="Gene3D" id="1.20.1740.10">
    <property type="entry name" value="Amino acid/polyamine transporter I"/>
    <property type="match status" value="1"/>
</dbReference>
<dbReference type="RefSeq" id="WP_003360827.1">
    <property type="nucleotide sequence ID" value="NZ_AP025140.1"/>
</dbReference>
<feature type="transmembrane region" description="Helical" evidence="9">
    <location>
        <begin position="92"/>
        <end position="113"/>
    </location>
</feature>
<evidence type="ECO:0000256" key="1">
    <source>
        <dbReference type="ARBA" id="ARBA00004651"/>
    </source>
</evidence>
<sequence length="472" mass="50363">MGTQDKKLGLGLLITLGIGSMIGGGIFNSPTDLITKANPQAALIAWIIGGFGIICLALVFQFLANKKPDLKGGIYSYAQDGFGDFMGFNSAWGYWLSAWLGNIAFIVLMFKTINSLLGPGRELKPIVSFIAASLLLWSVHYIQTKGTKNAGIINAVVTIGKLLPLTLVVILGIFIFKPELFTVSNWSTVLASSGKTTSTFKQVNGAMGTIIWCFIGVEASVVLSEKAESQAIVGKATVISLLITLLIYVSISLLAMGIIPAKNLAVSGTPLADVLSKTVFGGAGAVIVKLGLIISLFGALISWVMLAAEIPYVAAKDGVMPKWFTKENAAGVAINSLTFTNIITQVFLCTLLSDKLQSAYSLVFAIATTCMLIPYTLSSFYAIKVCNEEKINGKDKIIAILASIYTIYGIYAGGIKYFALAFIMYAFGVIVFNKAKKEKKQKYTSIEKIGTAVVVFVGVVMIVLLAIGKISL</sequence>
<feature type="transmembrane region" description="Helical" evidence="9">
    <location>
        <begin position="445"/>
        <end position="467"/>
    </location>
</feature>
<dbReference type="PANTHER" id="PTHR42770">
    <property type="entry name" value="AMINO ACID TRANSPORTER-RELATED"/>
    <property type="match status" value="1"/>
</dbReference>
<reference evidence="10 12" key="2">
    <citation type="submission" date="2019-02" db="EMBL/GenBank/DDBJ databases">
        <title>Genome sequencing of Clostridium botulinum clinical isolates.</title>
        <authorList>
            <person name="Brunt J."/>
            <person name="Van Vliet A.H.M."/>
            <person name="Stringer S.C."/>
            <person name="Grant K.A."/>
            <person name="Carter A.C."/>
            <person name="Peck M.W."/>
        </authorList>
    </citation>
    <scope>NUCLEOTIDE SEQUENCE [LARGE SCALE GENOMIC DNA]</scope>
    <source>
        <strain evidence="10 12">H142660711</strain>
    </source>
</reference>
<feature type="transmembrane region" description="Helical" evidence="9">
    <location>
        <begin position="395"/>
        <end position="411"/>
    </location>
</feature>
<feature type="transmembrane region" description="Helical" evidence="9">
    <location>
        <begin position="279"/>
        <end position="308"/>
    </location>
</feature>
<feature type="transmembrane region" description="Helical" evidence="9">
    <location>
        <begin position="43"/>
        <end position="64"/>
    </location>
</feature>
<evidence type="ECO:0000256" key="3">
    <source>
        <dbReference type="ARBA" id="ARBA00022448"/>
    </source>
</evidence>
<dbReference type="Proteomes" id="UP000473887">
    <property type="component" value="Unassembled WGS sequence"/>
</dbReference>
<keyword evidence="4" id="KW-1003">Cell membrane</keyword>
<dbReference type="AlphaFoldDB" id="A0A0A2HJH9"/>
<evidence type="ECO:0000256" key="4">
    <source>
        <dbReference type="ARBA" id="ARBA00022475"/>
    </source>
</evidence>
<dbReference type="InterPro" id="IPR002293">
    <property type="entry name" value="AA/rel_permease1"/>
</dbReference>
<evidence type="ECO:0000256" key="2">
    <source>
        <dbReference type="ARBA" id="ARBA00008220"/>
    </source>
</evidence>
<reference evidence="11" key="3">
    <citation type="submission" date="2021-02" db="EMBL/GenBank/DDBJ databases">
        <authorList>
            <person name="Dover N."/>
            <person name="Barash J.R."/>
            <person name="Bell J.M."/>
            <person name="Sylvester M.D."/>
            <person name="Arnon S."/>
        </authorList>
    </citation>
    <scope>NUCLEOTIDE SEQUENCE</scope>
    <source>
        <strain evidence="11">IBCA10-7060</strain>
    </source>
</reference>